<feature type="repeat" description="TPR" evidence="1">
    <location>
        <begin position="283"/>
        <end position="316"/>
    </location>
</feature>
<name>A0A6I1MLG3_9CLOT</name>
<dbReference type="AlphaFoldDB" id="A0A6I1MLG3"/>
<reference evidence="2 3" key="1">
    <citation type="submission" date="2019-10" db="EMBL/GenBank/DDBJ databases">
        <title>The Genome Sequence of Clostridium tarantellae Isolated from Fish Brain.</title>
        <authorList>
            <person name="Bano L."/>
            <person name="Kiel M."/>
            <person name="Sales G."/>
            <person name="Doxey A.C."/>
            <person name="Mansfield M.J."/>
            <person name="Schiavone M."/>
            <person name="Rossetto O."/>
            <person name="Pirazzini M."/>
            <person name="Dobrindt U."/>
            <person name="Montecucco C."/>
        </authorList>
    </citation>
    <scope>NUCLEOTIDE SEQUENCE [LARGE SCALE GENOMIC DNA]</scope>
    <source>
        <strain evidence="2 3">DSM 3997</strain>
    </source>
</reference>
<evidence type="ECO:0000256" key="1">
    <source>
        <dbReference type="PROSITE-ProRule" id="PRU00339"/>
    </source>
</evidence>
<keyword evidence="1" id="KW-0802">TPR repeat</keyword>
<dbReference type="Pfam" id="PF13181">
    <property type="entry name" value="TPR_8"/>
    <property type="match status" value="2"/>
</dbReference>
<dbReference type="Gene3D" id="1.25.40.10">
    <property type="entry name" value="Tetratricopeptide repeat domain"/>
    <property type="match status" value="1"/>
</dbReference>
<dbReference type="PROSITE" id="PS50005">
    <property type="entry name" value="TPR"/>
    <property type="match status" value="2"/>
</dbReference>
<dbReference type="SMART" id="SM00028">
    <property type="entry name" value="TPR"/>
    <property type="match status" value="3"/>
</dbReference>
<protein>
    <submittedName>
        <fullName evidence="2">Tetratricopeptide repeat protein</fullName>
    </submittedName>
</protein>
<dbReference type="PANTHER" id="PTHR12558">
    <property type="entry name" value="CELL DIVISION CYCLE 16,23,27"/>
    <property type="match status" value="1"/>
</dbReference>
<feature type="repeat" description="TPR" evidence="1">
    <location>
        <begin position="249"/>
        <end position="282"/>
    </location>
</feature>
<organism evidence="2 3">
    <name type="scientific">Clostridium tarantellae</name>
    <dbReference type="NCBI Taxonomy" id="39493"/>
    <lineage>
        <taxon>Bacteria</taxon>
        <taxon>Bacillati</taxon>
        <taxon>Bacillota</taxon>
        <taxon>Clostridia</taxon>
        <taxon>Eubacteriales</taxon>
        <taxon>Clostridiaceae</taxon>
        <taxon>Clostridium</taxon>
    </lineage>
</organism>
<comment type="caution">
    <text evidence="2">The sequence shown here is derived from an EMBL/GenBank/DDBJ whole genome shotgun (WGS) entry which is preliminary data.</text>
</comment>
<evidence type="ECO:0000313" key="3">
    <source>
        <dbReference type="Proteomes" id="UP000430345"/>
    </source>
</evidence>
<dbReference type="Proteomes" id="UP000430345">
    <property type="component" value="Unassembled WGS sequence"/>
</dbReference>
<accession>A0A6I1MLG3</accession>
<dbReference type="SUPFAM" id="SSF48452">
    <property type="entry name" value="TPR-like"/>
    <property type="match status" value="1"/>
</dbReference>
<dbReference type="InterPro" id="IPR019734">
    <property type="entry name" value="TPR_rpt"/>
</dbReference>
<keyword evidence="3" id="KW-1185">Reference proteome</keyword>
<dbReference type="InterPro" id="IPR011990">
    <property type="entry name" value="TPR-like_helical_dom_sf"/>
</dbReference>
<dbReference type="RefSeq" id="WP_152890533.1">
    <property type="nucleotide sequence ID" value="NZ_WHJC01000174.1"/>
</dbReference>
<gene>
    <name evidence="2" type="ORF">GBZ86_10735</name>
</gene>
<dbReference type="EMBL" id="WHJC01000174">
    <property type="protein sequence ID" value="MPQ44235.1"/>
    <property type="molecule type" value="Genomic_DNA"/>
</dbReference>
<proteinExistence type="predicted"/>
<dbReference type="PANTHER" id="PTHR12558:SF13">
    <property type="entry name" value="CELL DIVISION CYCLE PROTEIN 27 HOMOLOG"/>
    <property type="match status" value="1"/>
</dbReference>
<evidence type="ECO:0000313" key="2">
    <source>
        <dbReference type="EMBL" id="MPQ44235.1"/>
    </source>
</evidence>
<dbReference type="OrthoDB" id="358807at2"/>
<sequence length="362" mass="42216">MDFNTVSKEKLSKLLFLEINSHKFLEMLGGDADKLSIKELYIPLNPKYISKDIEKGYKLETLPMYYLIEGMLLALGGDKNLRFNNDYKKILPLIKDTLPCGKKLVSEKVKNDNLVEALMILIGLCTIYKTEEIYSKLFLISETLREKNNSYNEVQLNLTEQCKEDLPKIALPYLYTALSYNDLGQYDKAYININEYMSRGGEKTEEVRVLYEEIKDSMDYEKGKEELLEEPEVALKRLLPLADKFPDNSIVRYYIATCYRRLDNYEKAIYYLNECMSIDNNMVETVNELGINYACLGDYENAIKYFRKAFEATRDIEVCTNLIMCYVHAENIEEAKKHLKIAKELNNNDEIVKQIDNYINNL</sequence>